<evidence type="ECO:0000256" key="4">
    <source>
        <dbReference type="SAM" id="Phobius"/>
    </source>
</evidence>
<dbReference type="InterPro" id="IPR036890">
    <property type="entry name" value="HATPase_C_sf"/>
</dbReference>
<keyword evidence="7" id="KW-1185">Reference proteome</keyword>
<dbReference type="GO" id="GO:0016301">
    <property type="term" value="F:kinase activity"/>
    <property type="evidence" value="ECO:0007669"/>
    <property type="project" value="UniProtKB-KW"/>
</dbReference>
<dbReference type="InterPro" id="IPR011712">
    <property type="entry name" value="Sig_transdc_His_kin_sub3_dim/P"/>
</dbReference>
<evidence type="ECO:0000256" key="3">
    <source>
        <dbReference type="ARBA" id="ARBA00023012"/>
    </source>
</evidence>
<feature type="transmembrane region" description="Helical" evidence="4">
    <location>
        <begin position="479"/>
        <end position="499"/>
    </location>
</feature>
<name>A0ABW0EP77_9PSEU</name>
<keyword evidence="1" id="KW-0808">Transferase</keyword>
<feature type="domain" description="Signal transduction histidine kinase subgroup 3 dimerisation and phosphoacceptor" evidence="5">
    <location>
        <begin position="520"/>
        <end position="583"/>
    </location>
</feature>
<dbReference type="InterPro" id="IPR050482">
    <property type="entry name" value="Sensor_HK_TwoCompSys"/>
</dbReference>
<dbReference type="PANTHER" id="PTHR24421">
    <property type="entry name" value="NITRATE/NITRITE SENSOR PROTEIN NARX-RELATED"/>
    <property type="match status" value="1"/>
</dbReference>
<protein>
    <submittedName>
        <fullName evidence="6">Sensor histidine kinase</fullName>
    </submittedName>
</protein>
<dbReference type="Gene3D" id="1.20.5.1930">
    <property type="match status" value="2"/>
</dbReference>
<dbReference type="EMBL" id="JBHSKF010000005">
    <property type="protein sequence ID" value="MFC5288123.1"/>
    <property type="molecule type" value="Genomic_DNA"/>
</dbReference>
<feature type="domain" description="Signal transduction histidine kinase subgroup 3 dimerisation and phosphoacceptor" evidence="5">
    <location>
        <begin position="138"/>
        <end position="203"/>
    </location>
</feature>
<keyword evidence="3" id="KW-0902">Two-component regulatory system</keyword>
<feature type="transmembrane region" description="Helical" evidence="4">
    <location>
        <begin position="412"/>
        <end position="433"/>
    </location>
</feature>
<keyword evidence="4" id="KW-1133">Transmembrane helix</keyword>
<keyword evidence="2 6" id="KW-0418">Kinase</keyword>
<evidence type="ECO:0000256" key="2">
    <source>
        <dbReference type="ARBA" id="ARBA00022777"/>
    </source>
</evidence>
<evidence type="ECO:0000313" key="6">
    <source>
        <dbReference type="EMBL" id="MFC5288123.1"/>
    </source>
</evidence>
<sequence length="708" mass="75137">MQAGFYLAAIFGLQVYFGRPQTQVRAPVTYAVLAAQAFLILVPLTQFGISWTGMHVLLAANAVQVFPPRIGWPLLALISAAMVPVQLLLGATTADIGEVLIGSVVGGLEFYGLTRLARLITVVHAARAELGEAAVAKERIRFAGDLHELLGLSLSTVGPKAVSAKEAVKTDPARAKEEVGEILKVARHALADVRLVASGYREASFKDESRTVESMLIDSDIEVEVEGSHSDLPVHVRTVVVAVLRAGAAEVLQREGVTRCGITMRQSAGTVELDITDDGEVGDSTAALPTAATDTAATLIDRVEALGGSLSRTVRPGGGNLLHLVVPPGTTTESDSLRGGGDDPAEVSATVSTWVMRTVFIGFAVSVMYTNLVRGRDVETLLTIGGFVIASLIVQLGYISRPGLELSPRMRYAVLGLMAVLVFGPLPLLGSLWHSIPGFLAGSALLLLRPAAGWFVFVAVLVTVPAIKAVNLVHPLLVVQFAGSTLITGLVVFGLTWMARAVHQLRSARFELARIAVAEERMRFARDLHDLLGLSLSAITLKAELALRLMDVDPDRAGHELVEIGDIARLALADVRLVASGYQELSLNDESRSAESVLVAADVDVRLNMHYGELPPEVRTVLATVLREGVTNVLRHSAKGARCEITVRQVDRMVMLEIVNNGAERVAAPSVGGSGLRNLSARVAELGGELTAGMSVDGTFRLSARVPA</sequence>
<keyword evidence="4" id="KW-0812">Transmembrane</keyword>
<proteinExistence type="predicted"/>
<feature type="transmembrane region" description="Helical" evidence="4">
    <location>
        <begin position="445"/>
        <end position="467"/>
    </location>
</feature>
<feature type="transmembrane region" description="Helical" evidence="4">
    <location>
        <begin position="70"/>
        <end position="89"/>
    </location>
</feature>
<dbReference type="Pfam" id="PF07730">
    <property type="entry name" value="HisKA_3"/>
    <property type="match status" value="2"/>
</dbReference>
<keyword evidence="4" id="KW-0472">Membrane</keyword>
<evidence type="ECO:0000313" key="7">
    <source>
        <dbReference type="Proteomes" id="UP001596157"/>
    </source>
</evidence>
<dbReference type="SUPFAM" id="SSF55874">
    <property type="entry name" value="ATPase domain of HSP90 chaperone/DNA topoisomerase II/histidine kinase"/>
    <property type="match status" value="1"/>
</dbReference>
<evidence type="ECO:0000259" key="5">
    <source>
        <dbReference type="Pfam" id="PF07730"/>
    </source>
</evidence>
<gene>
    <name evidence="6" type="ORF">ACFPM7_13770</name>
</gene>
<feature type="transmembrane region" description="Helical" evidence="4">
    <location>
        <begin position="33"/>
        <end position="58"/>
    </location>
</feature>
<organism evidence="6 7">
    <name type="scientific">Actinokineospora guangxiensis</name>
    <dbReference type="NCBI Taxonomy" id="1490288"/>
    <lineage>
        <taxon>Bacteria</taxon>
        <taxon>Bacillati</taxon>
        <taxon>Actinomycetota</taxon>
        <taxon>Actinomycetes</taxon>
        <taxon>Pseudonocardiales</taxon>
        <taxon>Pseudonocardiaceae</taxon>
        <taxon>Actinokineospora</taxon>
    </lineage>
</organism>
<comment type="caution">
    <text evidence="6">The sequence shown here is derived from an EMBL/GenBank/DDBJ whole genome shotgun (WGS) entry which is preliminary data.</text>
</comment>
<evidence type="ECO:0000256" key="1">
    <source>
        <dbReference type="ARBA" id="ARBA00022679"/>
    </source>
</evidence>
<reference evidence="7" key="1">
    <citation type="journal article" date="2019" name="Int. J. Syst. Evol. Microbiol.">
        <title>The Global Catalogue of Microorganisms (GCM) 10K type strain sequencing project: providing services to taxonomists for standard genome sequencing and annotation.</title>
        <authorList>
            <consortium name="The Broad Institute Genomics Platform"/>
            <consortium name="The Broad Institute Genome Sequencing Center for Infectious Disease"/>
            <person name="Wu L."/>
            <person name="Ma J."/>
        </authorList>
    </citation>
    <scope>NUCLEOTIDE SEQUENCE [LARGE SCALE GENOMIC DNA]</scope>
    <source>
        <strain evidence="7">CCUG 59778</strain>
    </source>
</reference>
<dbReference type="CDD" id="cd16917">
    <property type="entry name" value="HATPase_UhpB-NarQ-NarX-like"/>
    <property type="match status" value="1"/>
</dbReference>
<dbReference type="Gene3D" id="3.30.565.10">
    <property type="entry name" value="Histidine kinase-like ATPase, C-terminal domain"/>
    <property type="match status" value="2"/>
</dbReference>
<accession>A0ABW0EP77</accession>
<feature type="transmembrane region" description="Helical" evidence="4">
    <location>
        <begin position="380"/>
        <end position="400"/>
    </location>
</feature>
<dbReference type="PANTHER" id="PTHR24421:SF63">
    <property type="entry name" value="SENSOR HISTIDINE KINASE DESK"/>
    <property type="match status" value="1"/>
</dbReference>
<dbReference type="Proteomes" id="UP001596157">
    <property type="component" value="Unassembled WGS sequence"/>
</dbReference>